<evidence type="ECO:0000313" key="2">
    <source>
        <dbReference type="Proteomes" id="UP000278288"/>
    </source>
</evidence>
<sequence>MERCLFLRGPQNVDKRFLVLYLKNNIHNNALYISIPVHDSIKNNAELEKWVSEHPEARSKLDSILCTGWFFENYF</sequence>
<organism evidence="1 2">
    <name type="scientific">Chryseobacterium nakagawai</name>
    <dbReference type="NCBI Taxonomy" id="1241982"/>
    <lineage>
        <taxon>Bacteria</taxon>
        <taxon>Pseudomonadati</taxon>
        <taxon>Bacteroidota</taxon>
        <taxon>Flavobacteriia</taxon>
        <taxon>Flavobacteriales</taxon>
        <taxon>Weeksellaceae</taxon>
        <taxon>Chryseobacterium group</taxon>
        <taxon>Chryseobacterium</taxon>
    </lineage>
</organism>
<dbReference type="AlphaFoldDB" id="A0AAD0YJM0"/>
<reference evidence="1 2" key="1">
    <citation type="submission" date="2018-11" db="EMBL/GenBank/DDBJ databases">
        <title>Proposal to divide the Flavobacteriaceae and reorganize its genera based on Amino Acid Identity values calculated from whole genome sequences.</title>
        <authorList>
            <person name="Nicholson A.C."/>
            <person name="Gulvik C.A."/>
            <person name="Whitney A.M."/>
            <person name="Humrighouse B.W."/>
            <person name="Bell M."/>
            <person name="Holmes B."/>
            <person name="Steigerwalt A.G."/>
            <person name="Villarma A."/>
            <person name="Sheth M."/>
            <person name="Batra D."/>
            <person name="Pryor J."/>
            <person name="Bernardet J.-F."/>
            <person name="Hugo C."/>
            <person name="Kampfer P."/>
            <person name="Newman J."/>
            <person name="McQuiston J.R."/>
        </authorList>
    </citation>
    <scope>NUCLEOTIDE SEQUENCE [LARGE SCALE GENOMIC DNA]</scope>
    <source>
        <strain evidence="1 2">G0041</strain>
    </source>
</reference>
<accession>A0AAD0YJM0</accession>
<keyword evidence="2" id="KW-1185">Reference proteome</keyword>
<dbReference type="KEGG" id="cnk:EG343_03125"/>
<dbReference type="Proteomes" id="UP000278288">
    <property type="component" value="Chromosome"/>
</dbReference>
<name>A0AAD0YJM0_CHRNA</name>
<proteinExistence type="predicted"/>
<evidence type="ECO:0000313" key="1">
    <source>
        <dbReference type="EMBL" id="AZA89694.1"/>
    </source>
</evidence>
<protein>
    <submittedName>
        <fullName evidence="1">Uncharacterized protein</fullName>
    </submittedName>
</protein>
<gene>
    <name evidence="1" type="ORF">EG343_03125</name>
</gene>
<dbReference type="EMBL" id="CP033923">
    <property type="protein sequence ID" value="AZA89694.1"/>
    <property type="molecule type" value="Genomic_DNA"/>
</dbReference>